<dbReference type="PROSITE" id="PS00108">
    <property type="entry name" value="PROTEIN_KINASE_ST"/>
    <property type="match status" value="1"/>
</dbReference>
<dbReference type="InterPro" id="IPR000719">
    <property type="entry name" value="Prot_kinase_dom"/>
</dbReference>
<dbReference type="InterPro" id="IPR011009">
    <property type="entry name" value="Kinase-like_dom_sf"/>
</dbReference>
<name>A0AAD5YRK3_9AGAR</name>
<dbReference type="EMBL" id="JANIEX010000350">
    <property type="protein sequence ID" value="KAJ3568358.1"/>
    <property type="molecule type" value="Genomic_DNA"/>
</dbReference>
<dbReference type="Proteomes" id="UP001213000">
    <property type="component" value="Unassembled WGS sequence"/>
</dbReference>
<dbReference type="CDD" id="cd14014">
    <property type="entry name" value="STKc_PknB_like"/>
    <property type="match status" value="1"/>
</dbReference>
<dbReference type="AlphaFoldDB" id="A0AAD5YRK3"/>
<protein>
    <recommendedName>
        <fullName evidence="1">Protein kinase domain-containing protein</fullName>
    </recommendedName>
</protein>
<sequence length="243" mass="27556">MTSPTINLSVLKDVALIDSHYYAFGGFADIFRGRWISHSGEIRWVAIKVVRRRHPSDLERNLKRFAREANLWAQLDHRNLVPLFGLYFQSDVPGLVMPLYKNGNLIGFVRQHPEADKLGLIRGIVAGLEYMHNFTQNPVVHGDIKASNILVSDTGEACITDFGLARILYTRGYTTPNFCGSSRWMPPEILRGDELPTTYSDIWALGMTILEARISSRCQVQMFGSLMHGIGIYRKTPIRRCSE</sequence>
<dbReference type="PANTHER" id="PTHR44329:SF214">
    <property type="entry name" value="PROTEIN KINASE DOMAIN-CONTAINING PROTEIN"/>
    <property type="match status" value="1"/>
</dbReference>
<dbReference type="GO" id="GO:0004674">
    <property type="term" value="F:protein serine/threonine kinase activity"/>
    <property type="evidence" value="ECO:0007669"/>
    <property type="project" value="TreeGrafter"/>
</dbReference>
<keyword evidence="3" id="KW-1185">Reference proteome</keyword>
<gene>
    <name evidence="2" type="ORF">NP233_g5765</name>
</gene>
<proteinExistence type="predicted"/>
<dbReference type="PROSITE" id="PS50011">
    <property type="entry name" value="PROTEIN_KINASE_DOM"/>
    <property type="match status" value="1"/>
</dbReference>
<dbReference type="GO" id="GO:0005524">
    <property type="term" value="F:ATP binding"/>
    <property type="evidence" value="ECO:0007669"/>
    <property type="project" value="InterPro"/>
</dbReference>
<organism evidence="2 3">
    <name type="scientific">Leucocoprinus birnbaumii</name>
    <dbReference type="NCBI Taxonomy" id="56174"/>
    <lineage>
        <taxon>Eukaryota</taxon>
        <taxon>Fungi</taxon>
        <taxon>Dikarya</taxon>
        <taxon>Basidiomycota</taxon>
        <taxon>Agaricomycotina</taxon>
        <taxon>Agaricomycetes</taxon>
        <taxon>Agaricomycetidae</taxon>
        <taxon>Agaricales</taxon>
        <taxon>Agaricineae</taxon>
        <taxon>Agaricaceae</taxon>
        <taxon>Leucocoprinus</taxon>
    </lineage>
</organism>
<comment type="caution">
    <text evidence="2">The sequence shown here is derived from an EMBL/GenBank/DDBJ whole genome shotgun (WGS) entry which is preliminary data.</text>
</comment>
<dbReference type="Pfam" id="PF00069">
    <property type="entry name" value="Pkinase"/>
    <property type="match status" value="1"/>
</dbReference>
<accession>A0AAD5YRK3</accession>
<evidence type="ECO:0000313" key="3">
    <source>
        <dbReference type="Proteomes" id="UP001213000"/>
    </source>
</evidence>
<dbReference type="Gene3D" id="1.10.510.10">
    <property type="entry name" value="Transferase(Phosphotransferase) domain 1"/>
    <property type="match status" value="1"/>
</dbReference>
<feature type="domain" description="Protein kinase" evidence="1">
    <location>
        <begin position="16"/>
        <end position="243"/>
    </location>
</feature>
<evidence type="ECO:0000313" key="2">
    <source>
        <dbReference type="EMBL" id="KAJ3568358.1"/>
    </source>
</evidence>
<dbReference type="InterPro" id="IPR008271">
    <property type="entry name" value="Ser/Thr_kinase_AS"/>
</dbReference>
<dbReference type="InterPro" id="IPR051681">
    <property type="entry name" value="Ser/Thr_Kinases-Pseudokinases"/>
</dbReference>
<dbReference type="SUPFAM" id="SSF56112">
    <property type="entry name" value="Protein kinase-like (PK-like)"/>
    <property type="match status" value="1"/>
</dbReference>
<evidence type="ECO:0000259" key="1">
    <source>
        <dbReference type="PROSITE" id="PS50011"/>
    </source>
</evidence>
<dbReference type="SMART" id="SM00220">
    <property type="entry name" value="S_TKc"/>
    <property type="match status" value="1"/>
</dbReference>
<dbReference type="PANTHER" id="PTHR44329">
    <property type="entry name" value="SERINE/THREONINE-PROTEIN KINASE TNNI3K-RELATED"/>
    <property type="match status" value="1"/>
</dbReference>
<reference evidence="2" key="1">
    <citation type="submission" date="2022-07" db="EMBL/GenBank/DDBJ databases">
        <title>Genome Sequence of Leucocoprinus birnbaumii.</title>
        <authorList>
            <person name="Buettner E."/>
        </authorList>
    </citation>
    <scope>NUCLEOTIDE SEQUENCE</scope>
    <source>
        <strain evidence="2">VT141</strain>
    </source>
</reference>